<dbReference type="OrthoDB" id="6611384at2759"/>
<dbReference type="SMART" id="SM01126">
    <property type="entry name" value="DDE_Tnp_IS1595"/>
    <property type="match status" value="1"/>
</dbReference>
<dbReference type="InterPro" id="IPR053164">
    <property type="entry name" value="IS1016-like_transposase"/>
</dbReference>
<accession>A0A482X934</accession>
<dbReference type="InterPro" id="IPR024445">
    <property type="entry name" value="Tnp_ISXO2-like"/>
</dbReference>
<evidence type="ECO:0000259" key="1">
    <source>
        <dbReference type="SMART" id="SM01126"/>
    </source>
</evidence>
<gene>
    <name evidence="2" type="ORF">LSTR_LSTR004328</name>
</gene>
<sequence length="333" mass="38380">MVKMASEKLSLVVLKGWSDLKDKTLIEKCMEWGILKRDVMCLACAPDKCKMTLRKDSNEIDGYRWRCNNVRSKRKQKRKRCTYSKSLRTGTFFEKSKLPMWKILGFVQLWTKNVAADVISEELDISKHTVVDWGSFCREVTFDAIMNRRTKIGGPGQKVQIDVCKFGQRKYNRGRVVEGQWVFGGVDEASGEVFMTIMENRTSETLIPMIKKFIKPGTTIVSDFFKVSGCLKEEDFEHLKVSHKIDFVDTNSGANTSKIEALWSAVRSSLPRYNRKKSFAGHLSKYLFLKSCKLRKVNCLMEFCKEAGDLYNGCNNKETTTDEFEEIDDFDMI</sequence>
<comment type="caution">
    <text evidence="2">The sequence shown here is derived from an EMBL/GenBank/DDBJ whole genome shotgun (WGS) entry which is preliminary data.</text>
</comment>
<reference evidence="2 3" key="1">
    <citation type="journal article" date="2017" name="Gigascience">
        <title>Genome sequence of the small brown planthopper, Laodelphax striatellus.</title>
        <authorList>
            <person name="Zhu J."/>
            <person name="Jiang F."/>
            <person name="Wang X."/>
            <person name="Yang P."/>
            <person name="Bao Y."/>
            <person name="Zhao W."/>
            <person name="Wang W."/>
            <person name="Lu H."/>
            <person name="Wang Q."/>
            <person name="Cui N."/>
            <person name="Li J."/>
            <person name="Chen X."/>
            <person name="Luo L."/>
            <person name="Yu J."/>
            <person name="Kang L."/>
            <person name="Cui F."/>
        </authorList>
    </citation>
    <scope>NUCLEOTIDE SEQUENCE [LARGE SCALE GENOMIC DNA]</scope>
    <source>
        <strain evidence="2">Lst14</strain>
    </source>
</reference>
<dbReference type="EMBL" id="QKKF02015335">
    <property type="protein sequence ID" value="RZF42179.1"/>
    <property type="molecule type" value="Genomic_DNA"/>
</dbReference>
<dbReference type="InParanoid" id="A0A482X934"/>
<proteinExistence type="predicted"/>
<dbReference type="Pfam" id="PF12762">
    <property type="entry name" value="DDE_Tnp_IS1595"/>
    <property type="match status" value="1"/>
</dbReference>
<evidence type="ECO:0000313" key="2">
    <source>
        <dbReference type="EMBL" id="RZF42179.1"/>
    </source>
</evidence>
<feature type="domain" description="ISXO2-like transposase" evidence="1">
    <location>
        <begin position="151"/>
        <end position="291"/>
    </location>
</feature>
<dbReference type="Proteomes" id="UP000291343">
    <property type="component" value="Unassembled WGS sequence"/>
</dbReference>
<dbReference type="PANTHER" id="PTHR47163:SF2">
    <property type="entry name" value="SI:DKEY-17M8.2"/>
    <property type="match status" value="1"/>
</dbReference>
<protein>
    <recommendedName>
        <fullName evidence="1">ISXO2-like transposase domain-containing protein</fullName>
    </recommendedName>
</protein>
<keyword evidence="3" id="KW-1185">Reference proteome</keyword>
<dbReference type="AlphaFoldDB" id="A0A482X934"/>
<evidence type="ECO:0000313" key="3">
    <source>
        <dbReference type="Proteomes" id="UP000291343"/>
    </source>
</evidence>
<name>A0A482X934_LAOST</name>
<dbReference type="PANTHER" id="PTHR47163">
    <property type="entry name" value="DDE_TNP_IS1595 DOMAIN-CONTAINING PROTEIN"/>
    <property type="match status" value="1"/>
</dbReference>
<dbReference type="STRING" id="195883.A0A482X934"/>
<organism evidence="2 3">
    <name type="scientific">Laodelphax striatellus</name>
    <name type="common">Small brown planthopper</name>
    <name type="synonym">Delphax striatella</name>
    <dbReference type="NCBI Taxonomy" id="195883"/>
    <lineage>
        <taxon>Eukaryota</taxon>
        <taxon>Metazoa</taxon>
        <taxon>Ecdysozoa</taxon>
        <taxon>Arthropoda</taxon>
        <taxon>Hexapoda</taxon>
        <taxon>Insecta</taxon>
        <taxon>Pterygota</taxon>
        <taxon>Neoptera</taxon>
        <taxon>Paraneoptera</taxon>
        <taxon>Hemiptera</taxon>
        <taxon>Auchenorrhyncha</taxon>
        <taxon>Fulgoroidea</taxon>
        <taxon>Delphacidae</taxon>
        <taxon>Criomorphinae</taxon>
        <taxon>Laodelphax</taxon>
    </lineage>
</organism>